<evidence type="ECO:0000313" key="5">
    <source>
        <dbReference type="EMBL" id="PJJ83268.1"/>
    </source>
</evidence>
<dbReference type="SMART" id="SM00345">
    <property type="entry name" value="HTH_GNTR"/>
    <property type="match status" value="1"/>
</dbReference>
<keyword evidence="6" id="KW-1185">Reference proteome</keyword>
<protein>
    <submittedName>
        <fullName evidence="5">DNA-binding FadR family transcriptional regulator</fullName>
    </submittedName>
</protein>
<dbReference type="CDD" id="cd07377">
    <property type="entry name" value="WHTH_GntR"/>
    <property type="match status" value="1"/>
</dbReference>
<evidence type="ECO:0000256" key="3">
    <source>
        <dbReference type="ARBA" id="ARBA00023163"/>
    </source>
</evidence>
<dbReference type="GO" id="GO:0003677">
    <property type="term" value="F:DNA binding"/>
    <property type="evidence" value="ECO:0007669"/>
    <property type="project" value="UniProtKB-KW"/>
</dbReference>
<keyword evidence="1" id="KW-0805">Transcription regulation</keyword>
<keyword evidence="3" id="KW-0804">Transcription</keyword>
<dbReference type="PRINTS" id="PR00035">
    <property type="entry name" value="HTHGNTR"/>
</dbReference>
<evidence type="ECO:0000256" key="1">
    <source>
        <dbReference type="ARBA" id="ARBA00023015"/>
    </source>
</evidence>
<evidence type="ECO:0000256" key="2">
    <source>
        <dbReference type="ARBA" id="ARBA00023125"/>
    </source>
</evidence>
<evidence type="ECO:0000259" key="4">
    <source>
        <dbReference type="PROSITE" id="PS50949"/>
    </source>
</evidence>
<organism evidence="5 6">
    <name type="scientific">Mucilaginibacter auburnensis</name>
    <dbReference type="NCBI Taxonomy" id="1457233"/>
    <lineage>
        <taxon>Bacteria</taxon>
        <taxon>Pseudomonadati</taxon>
        <taxon>Bacteroidota</taxon>
        <taxon>Sphingobacteriia</taxon>
        <taxon>Sphingobacteriales</taxon>
        <taxon>Sphingobacteriaceae</taxon>
        <taxon>Mucilaginibacter</taxon>
    </lineage>
</organism>
<dbReference type="InterPro" id="IPR000524">
    <property type="entry name" value="Tscrpt_reg_HTH_GntR"/>
</dbReference>
<keyword evidence="2 5" id="KW-0238">DNA-binding</keyword>
<dbReference type="Gene3D" id="1.10.10.10">
    <property type="entry name" value="Winged helix-like DNA-binding domain superfamily/Winged helix DNA-binding domain"/>
    <property type="match status" value="1"/>
</dbReference>
<proteinExistence type="predicted"/>
<dbReference type="SUPFAM" id="SSF48008">
    <property type="entry name" value="GntR ligand-binding domain-like"/>
    <property type="match status" value="1"/>
</dbReference>
<dbReference type="Proteomes" id="UP000242687">
    <property type="component" value="Unassembled WGS sequence"/>
</dbReference>
<dbReference type="InterPro" id="IPR011711">
    <property type="entry name" value="GntR_C"/>
</dbReference>
<comment type="caution">
    <text evidence="5">The sequence shown here is derived from an EMBL/GenBank/DDBJ whole genome shotgun (WGS) entry which is preliminary data.</text>
</comment>
<dbReference type="PANTHER" id="PTHR43537:SF47">
    <property type="entry name" value="REGULATORY PROTEIN GNTR HTH"/>
    <property type="match status" value="1"/>
</dbReference>
<dbReference type="InterPro" id="IPR008920">
    <property type="entry name" value="TF_FadR/GntR_C"/>
</dbReference>
<dbReference type="PROSITE" id="PS50949">
    <property type="entry name" value="HTH_GNTR"/>
    <property type="match status" value="1"/>
</dbReference>
<dbReference type="GO" id="GO:0003700">
    <property type="term" value="F:DNA-binding transcription factor activity"/>
    <property type="evidence" value="ECO:0007669"/>
    <property type="project" value="InterPro"/>
</dbReference>
<gene>
    <name evidence="5" type="ORF">CLV57_0247</name>
</gene>
<dbReference type="SMART" id="SM00895">
    <property type="entry name" value="FCD"/>
    <property type="match status" value="1"/>
</dbReference>
<dbReference type="Pfam" id="PF07729">
    <property type="entry name" value="FCD"/>
    <property type="match status" value="1"/>
</dbReference>
<feature type="domain" description="HTH gntR-type" evidence="4">
    <location>
        <begin position="11"/>
        <end position="79"/>
    </location>
</feature>
<dbReference type="Gene3D" id="1.20.120.530">
    <property type="entry name" value="GntR ligand-binding domain-like"/>
    <property type="match status" value="1"/>
</dbReference>
<evidence type="ECO:0000313" key="6">
    <source>
        <dbReference type="Proteomes" id="UP000242687"/>
    </source>
</evidence>
<dbReference type="InterPro" id="IPR036388">
    <property type="entry name" value="WH-like_DNA-bd_sf"/>
</dbReference>
<dbReference type="EMBL" id="PGFJ01000001">
    <property type="protein sequence ID" value="PJJ83268.1"/>
    <property type="molecule type" value="Genomic_DNA"/>
</dbReference>
<dbReference type="Pfam" id="PF00392">
    <property type="entry name" value="GntR"/>
    <property type="match status" value="1"/>
</dbReference>
<reference evidence="5 6" key="1">
    <citation type="submission" date="2017-11" db="EMBL/GenBank/DDBJ databases">
        <title>Genomic Encyclopedia of Archaeal and Bacterial Type Strains, Phase II (KMG-II): From Individual Species to Whole Genera.</title>
        <authorList>
            <person name="Goeker M."/>
        </authorList>
    </citation>
    <scope>NUCLEOTIDE SEQUENCE [LARGE SCALE GENOMIC DNA]</scope>
    <source>
        <strain evidence="5 6">DSM 28175</strain>
    </source>
</reference>
<sequence>MLIMEIFIAKRSLAEQVAGKLQEQISLGKYQVNEKLPIEPELMKMFGVGRSTIREAIKVLANSGLVRVQQGAGTFVADAIAGKEPFEQRLKRANNTDLNEVRELIEMKIAEKAAQNRSDKDVEEISKHLRNRKEAAESGLMRECIEADISFHLAIAQASKNEILADLYRSVANHLKNWFLDFYVDTSAFKRTYHLHEELLNNIIKQDAKAAWNTAAEIVAPKSY</sequence>
<accession>A0A2H9VR62</accession>
<dbReference type="PANTHER" id="PTHR43537">
    <property type="entry name" value="TRANSCRIPTIONAL REGULATOR, GNTR FAMILY"/>
    <property type="match status" value="1"/>
</dbReference>
<name>A0A2H9VR62_9SPHI</name>
<dbReference type="SUPFAM" id="SSF46785">
    <property type="entry name" value="Winged helix' DNA-binding domain"/>
    <property type="match status" value="1"/>
</dbReference>
<dbReference type="AlphaFoldDB" id="A0A2H9VR62"/>
<dbReference type="InterPro" id="IPR036390">
    <property type="entry name" value="WH_DNA-bd_sf"/>
</dbReference>